<evidence type="ECO:0000256" key="1">
    <source>
        <dbReference type="SAM" id="Phobius"/>
    </source>
</evidence>
<dbReference type="Pfam" id="PF03372">
    <property type="entry name" value="Exo_endo_phos"/>
    <property type="match status" value="1"/>
</dbReference>
<keyword evidence="5" id="KW-1185">Reference proteome</keyword>
<dbReference type="InterPro" id="IPR036691">
    <property type="entry name" value="Endo/exonu/phosph_ase_sf"/>
</dbReference>
<dbReference type="PANTHER" id="PTHR12121:SF36">
    <property type="entry name" value="ENDONUCLEASE_EXONUCLEASE_PHOSPHATASE DOMAIN-CONTAINING PROTEIN"/>
    <property type="match status" value="1"/>
</dbReference>
<dbReference type="EMBL" id="CAADRA010006399">
    <property type="protein sequence ID" value="VFT94911.1"/>
    <property type="molecule type" value="Genomic_DNA"/>
</dbReference>
<keyword evidence="1" id="KW-0472">Membrane</keyword>
<feature type="domain" description="Endonuclease/exonuclease/phosphatase" evidence="2">
    <location>
        <begin position="9"/>
        <end position="307"/>
    </location>
</feature>
<dbReference type="GO" id="GO:0000175">
    <property type="term" value="F:3'-5'-RNA exonuclease activity"/>
    <property type="evidence" value="ECO:0007669"/>
    <property type="project" value="TreeGrafter"/>
</dbReference>
<dbReference type="PANTHER" id="PTHR12121">
    <property type="entry name" value="CARBON CATABOLITE REPRESSOR PROTEIN 4"/>
    <property type="match status" value="1"/>
</dbReference>
<keyword evidence="1" id="KW-1133">Transmembrane helix</keyword>
<reference evidence="4 5" key="1">
    <citation type="submission" date="2019-03" db="EMBL/GenBank/DDBJ databases">
        <authorList>
            <person name="Gaulin E."/>
            <person name="Dumas B."/>
        </authorList>
    </citation>
    <scope>NUCLEOTIDE SEQUENCE [LARGE SCALE GENOMIC DNA]</scope>
    <source>
        <strain evidence="4">CBS 568.67</strain>
    </source>
</reference>
<dbReference type="InterPro" id="IPR005135">
    <property type="entry name" value="Endo/exonuclease/phosphatase"/>
</dbReference>
<evidence type="ECO:0000313" key="4">
    <source>
        <dbReference type="EMBL" id="VFT94911.1"/>
    </source>
</evidence>
<feature type="transmembrane region" description="Helical" evidence="1">
    <location>
        <begin position="128"/>
        <end position="150"/>
    </location>
</feature>
<evidence type="ECO:0000313" key="5">
    <source>
        <dbReference type="Proteomes" id="UP000332933"/>
    </source>
</evidence>
<dbReference type="Proteomes" id="UP000332933">
    <property type="component" value="Unassembled WGS sequence"/>
</dbReference>
<dbReference type="EMBL" id="VJMH01006378">
    <property type="protein sequence ID" value="KAF0690441.1"/>
    <property type="molecule type" value="Genomic_DNA"/>
</dbReference>
<reference evidence="3" key="2">
    <citation type="submission" date="2019-06" db="EMBL/GenBank/DDBJ databases">
        <title>Genomics analysis of Aphanomyces spp. identifies a new class of oomycete effector associated with host adaptation.</title>
        <authorList>
            <person name="Gaulin E."/>
        </authorList>
    </citation>
    <scope>NUCLEOTIDE SEQUENCE</scope>
    <source>
        <strain evidence="3">CBS 578.67</strain>
    </source>
</reference>
<sequence>MPTTPFTVCTYNIRFILDRWPERKHLVEQELRRAKADLYSLQEVNVGHRYGQHTQLQATLQEGGSGAYACFGAPAARRYLETLPLVGFLFNGAINPLAALAYDFNAWFNERYLASILGPYVQWLYYNPVMQIVTFLSLGTAWVFGTAMYARESVRPTRHEQLLIGSWKVAQSVVVTVGDDEILVVNVHLSSARDAEHVRVEEARLICDWIEAQGVANAMIMGDFNGEPGHACYLSLEKRGFVSTHKKVHGAEPAITFHQGLEAPTKDVGEEICLDYIFFKGAMRPTAIRVIGTECSATDKTIYPSDHFGLVADFQVGEAAKSS</sequence>
<dbReference type="InterPro" id="IPR050410">
    <property type="entry name" value="CCR4/nocturin_mRNA_transcr"/>
</dbReference>
<feature type="transmembrane region" description="Helical" evidence="1">
    <location>
        <begin position="85"/>
        <end position="108"/>
    </location>
</feature>
<name>A0A485LAS4_9STRA</name>
<evidence type="ECO:0000313" key="3">
    <source>
        <dbReference type="EMBL" id="KAF0690441.1"/>
    </source>
</evidence>
<dbReference type="Gene3D" id="3.60.10.10">
    <property type="entry name" value="Endonuclease/exonuclease/phosphatase"/>
    <property type="match status" value="1"/>
</dbReference>
<protein>
    <submittedName>
        <fullName evidence="4">Aste57867_18173 protein</fullName>
    </submittedName>
</protein>
<dbReference type="AlphaFoldDB" id="A0A485LAS4"/>
<keyword evidence="1" id="KW-0812">Transmembrane</keyword>
<evidence type="ECO:0000259" key="2">
    <source>
        <dbReference type="Pfam" id="PF03372"/>
    </source>
</evidence>
<accession>A0A485LAS4</accession>
<gene>
    <name evidence="4" type="primary">Aste57867_18173</name>
    <name evidence="3" type="ORF">As57867_018111</name>
    <name evidence="4" type="ORF">ASTE57867_18173</name>
</gene>
<organism evidence="4 5">
    <name type="scientific">Aphanomyces stellatus</name>
    <dbReference type="NCBI Taxonomy" id="120398"/>
    <lineage>
        <taxon>Eukaryota</taxon>
        <taxon>Sar</taxon>
        <taxon>Stramenopiles</taxon>
        <taxon>Oomycota</taxon>
        <taxon>Saprolegniomycetes</taxon>
        <taxon>Saprolegniales</taxon>
        <taxon>Verrucalvaceae</taxon>
        <taxon>Aphanomyces</taxon>
    </lineage>
</organism>
<dbReference type="OrthoDB" id="9975959at2759"/>
<dbReference type="SUPFAM" id="SSF56219">
    <property type="entry name" value="DNase I-like"/>
    <property type="match status" value="1"/>
</dbReference>
<proteinExistence type="predicted"/>